<keyword evidence="5 7" id="KW-1133">Transmembrane helix</keyword>
<reference evidence="10 11" key="1">
    <citation type="submission" date="2020-08" db="EMBL/GenBank/DDBJ databases">
        <title>A Genomic Blueprint of the Chicken Gut Microbiome.</title>
        <authorList>
            <person name="Gilroy R."/>
            <person name="Ravi A."/>
            <person name="Getino M."/>
            <person name="Pursley I."/>
            <person name="Horton D.L."/>
            <person name="Alikhan N.-F."/>
            <person name="Baker D."/>
            <person name="Gharbi K."/>
            <person name="Hall N."/>
            <person name="Watson M."/>
            <person name="Adriaenssens E.M."/>
            <person name="Foster-Nyarko E."/>
            <person name="Jarju S."/>
            <person name="Secka A."/>
            <person name="Antonio M."/>
            <person name="Oren A."/>
            <person name="Chaudhuri R."/>
            <person name="La Ragione R.M."/>
            <person name="Hildebrand F."/>
            <person name="Pallen M.J."/>
        </authorList>
    </citation>
    <scope>NUCLEOTIDE SEQUENCE [LARGE SCALE GENOMIC DNA]</scope>
    <source>
        <strain evidence="10 11">Sa1BUA8</strain>
    </source>
</reference>
<evidence type="ECO:0000313" key="10">
    <source>
        <dbReference type="EMBL" id="MBE7699246.1"/>
    </source>
</evidence>
<dbReference type="PANTHER" id="PTHR43744">
    <property type="entry name" value="ABC TRANSPORTER PERMEASE PROTEIN MG189-RELATED-RELATED"/>
    <property type="match status" value="1"/>
</dbReference>
<evidence type="ECO:0000256" key="1">
    <source>
        <dbReference type="ARBA" id="ARBA00004651"/>
    </source>
</evidence>
<keyword evidence="4 7" id="KW-0812">Transmembrane</keyword>
<dbReference type="GO" id="GO:0055085">
    <property type="term" value="P:transmembrane transport"/>
    <property type="evidence" value="ECO:0007669"/>
    <property type="project" value="InterPro"/>
</dbReference>
<dbReference type="PANTHER" id="PTHR43744:SF12">
    <property type="entry name" value="ABC TRANSPORTER PERMEASE PROTEIN MG189-RELATED"/>
    <property type="match status" value="1"/>
</dbReference>
<comment type="similarity">
    <text evidence="7">Belongs to the binding-protein-dependent transport system permease family.</text>
</comment>
<evidence type="ECO:0000256" key="6">
    <source>
        <dbReference type="ARBA" id="ARBA00023136"/>
    </source>
</evidence>
<comment type="subcellular location">
    <subcellularLocation>
        <location evidence="1 7">Cell membrane</location>
        <topology evidence="1 7">Multi-pass membrane protein</topology>
    </subcellularLocation>
</comment>
<proteinExistence type="inferred from homology"/>
<evidence type="ECO:0000256" key="2">
    <source>
        <dbReference type="ARBA" id="ARBA00022448"/>
    </source>
</evidence>
<accession>A0A9D5UA95</accession>
<dbReference type="GO" id="GO:0005886">
    <property type="term" value="C:plasma membrane"/>
    <property type="evidence" value="ECO:0007669"/>
    <property type="project" value="UniProtKB-SubCell"/>
</dbReference>
<evidence type="ECO:0000256" key="4">
    <source>
        <dbReference type="ARBA" id="ARBA00022692"/>
    </source>
</evidence>
<evidence type="ECO:0000259" key="9">
    <source>
        <dbReference type="PROSITE" id="PS50928"/>
    </source>
</evidence>
<evidence type="ECO:0000313" key="11">
    <source>
        <dbReference type="Proteomes" id="UP000822993"/>
    </source>
</evidence>
<evidence type="ECO:0000256" key="8">
    <source>
        <dbReference type="SAM" id="MobiDB-lite"/>
    </source>
</evidence>
<feature type="transmembrane region" description="Helical" evidence="7">
    <location>
        <begin position="171"/>
        <end position="193"/>
    </location>
</feature>
<feature type="transmembrane region" description="Helical" evidence="7">
    <location>
        <begin position="25"/>
        <end position="46"/>
    </location>
</feature>
<dbReference type="CDD" id="cd06261">
    <property type="entry name" value="TM_PBP2"/>
    <property type="match status" value="1"/>
</dbReference>
<feature type="transmembrane region" description="Helical" evidence="7">
    <location>
        <begin position="275"/>
        <end position="296"/>
    </location>
</feature>
<dbReference type="Proteomes" id="UP000822993">
    <property type="component" value="Unassembled WGS sequence"/>
</dbReference>
<comment type="caution">
    <text evidence="10">The sequence shown here is derived from an EMBL/GenBank/DDBJ whole genome shotgun (WGS) entry which is preliminary data.</text>
</comment>
<dbReference type="InterPro" id="IPR000515">
    <property type="entry name" value="MetI-like"/>
</dbReference>
<name>A0A9D5UA95_9CELL</name>
<feature type="region of interest" description="Disordered" evidence="8">
    <location>
        <begin position="1"/>
        <end position="24"/>
    </location>
</feature>
<keyword evidence="6 7" id="KW-0472">Membrane</keyword>
<dbReference type="AlphaFoldDB" id="A0A9D5UA95"/>
<dbReference type="InterPro" id="IPR035906">
    <property type="entry name" value="MetI-like_sf"/>
</dbReference>
<dbReference type="EMBL" id="JACSPN010000002">
    <property type="protein sequence ID" value="MBE7699246.1"/>
    <property type="molecule type" value="Genomic_DNA"/>
</dbReference>
<keyword evidence="11" id="KW-1185">Reference proteome</keyword>
<feature type="transmembrane region" description="Helical" evidence="7">
    <location>
        <begin position="107"/>
        <end position="126"/>
    </location>
</feature>
<feature type="compositionally biased region" description="Basic residues" evidence="8">
    <location>
        <begin position="13"/>
        <end position="22"/>
    </location>
</feature>
<dbReference type="PROSITE" id="PS50928">
    <property type="entry name" value="ABC_TM1"/>
    <property type="match status" value="1"/>
</dbReference>
<feature type="transmembrane region" description="Helical" evidence="7">
    <location>
        <begin position="214"/>
        <end position="236"/>
    </location>
</feature>
<sequence length="310" mass="33652">MSSSTPPAAHGTLVRRRPRRRPTPSTALSWTALIVLLVITVFPFLWMLRTAFTANSDIFSGSMSLVPPDPTAINFSRVLGLATPEEAAAAGGSGQNVDFFLYLRNSLVFTGVVVTCQVGFSALAAYAFSRLRFTGRDVIFTVFLAGMMVPPIFAVLPNFVLMRNLGWIDTFAGLVAPYLLMTPFAIFFLRQFFLGIPREIEEAALLDGAGRFRVLTRIILPMASGPMATLAIIQAVTAWNEYLWPQLVGRDPSVRLLNVAVATFAQSSPSTSPDWSGLMAAASLQVVPMLLLLIVFGRKIVDSLGFSGVK</sequence>
<gene>
    <name evidence="10" type="ORF">H9623_02855</name>
</gene>
<keyword evidence="2 7" id="KW-0813">Transport</keyword>
<dbReference type="Gene3D" id="1.10.3720.10">
    <property type="entry name" value="MetI-like"/>
    <property type="match status" value="1"/>
</dbReference>
<dbReference type="Pfam" id="PF00528">
    <property type="entry name" value="BPD_transp_1"/>
    <property type="match status" value="1"/>
</dbReference>
<evidence type="ECO:0000256" key="3">
    <source>
        <dbReference type="ARBA" id="ARBA00022475"/>
    </source>
</evidence>
<feature type="domain" description="ABC transmembrane type-1" evidence="9">
    <location>
        <begin position="103"/>
        <end position="296"/>
    </location>
</feature>
<protein>
    <submittedName>
        <fullName evidence="10">Carbohydrate ABC transporter permease</fullName>
    </submittedName>
</protein>
<feature type="transmembrane region" description="Helical" evidence="7">
    <location>
        <begin position="138"/>
        <end position="159"/>
    </location>
</feature>
<evidence type="ECO:0000256" key="5">
    <source>
        <dbReference type="ARBA" id="ARBA00022989"/>
    </source>
</evidence>
<dbReference type="SUPFAM" id="SSF161098">
    <property type="entry name" value="MetI-like"/>
    <property type="match status" value="1"/>
</dbReference>
<evidence type="ECO:0000256" key="7">
    <source>
        <dbReference type="RuleBase" id="RU363032"/>
    </source>
</evidence>
<keyword evidence="3" id="KW-1003">Cell membrane</keyword>
<organism evidence="10 11">
    <name type="scientific">Oerskovia douganii</name>
    <dbReference type="NCBI Taxonomy" id="2762210"/>
    <lineage>
        <taxon>Bacteria</taxon>
        <taxon>Bacillati</taxon>
        <taxon>Actinomycetota</taxon>
        <taxon>Actinomycetes</taxon>
        <taxon>Micrococcales</taxon>
        <taxon>Cellulomonadaceae</taxon>
        <taxon>Oerskovia</taxon>
    </lineage>
</organism>